<evidence type="ECO:0000313" key="15">
    <source>
        <dbReference type="Proteomes" id="UP001159042"/>
    </source>
</evidence>
<dbReference type="InterPro" id="IPR001841">
    <property type="entry name" value="Znf_RING"/>
</dbReference>
<organism evidence="14 15">
    <name type="scientific">Exocentrus adspersus</name>
    <dbReference type="NCBI Taxonomy" id="1586481"/>
    <lineage>
        <taxon>Eukaryota</taxon>
        <taxon>Metazoa</taxon>
        <taxon>Ecdysozoa</taxon>
        <taxon>Arthropoda</taxon>
        <taxon>Hexapoda</taxon>
        <taxon>Insecta</taxon>
        <taxon>Pterygota</taxon>
        <taxon>Neoptera</taxon>
        <taxon>Endopterygota</taxon>
        <taxon>Coleoptera</taxon>
        <taxon>Polyphaga</taxon>
        <taxon>Cucujiformia</taxon>
        <taxon>Chrysomeloidea</taxon>
        <taxon>Cerambycidae</taxon>
        <taxon>Lamiinae</taxon>
        <taxon>Acanthocinini</taxon>
        <taxon>Exocentrus</taxon>
    </lineage>
</organism>
<dbReference type="Pfam" id="PF01424">
    <property type="entry name" value="R3H"/>
    <property type="match status" value="1"/>
</dbReference>
<evidence type="ECO:0000256" key="4">
    <source>
        <dbReference type="ARBA" id="ARBA00022737"/>
    </source>
</evidence>
<accession>A0AAV8W2X0</accession>
<keyword evidence="5 10" id="KW-0863">Zinc-finger</keyword>
<dbReference type="EMBL" id="JANEYG010000013">
    <property type="protein sequence ID" value="KAJ8920654.1"/>
    <property type="molecule type" value="Genomic_DNA"/>
</dbReference>
<feature type="domain" description="RING-type" evidence="12">
    <location>
        <begin position="363"/>
        <end position="410"/>
    </location>
</feature>
<comment type="subcellular location">
    <subcellularLocation>
        <location evidence="1">Nucleus</location>
    </subcellularLocation>
</comment>
<keyword evidence="9" id="KW-0539">Nucleus</keyword>
<keyword evidence="8" id="KW-0804">Transcription</keyword>
<evidence type="ECO:0000256" key="1">
    <source>
        <dbReference type="ARBA" id="ARBA00004123"/>
    </source>
</evidence>
<evidence type="ECO:0000256" key="10">
    <source>
        <dbReference type="PROSITE-ProRule" id="PRU00175"/>
    </source>
</evidence>
<dbReference type="GO" id="GO:0000122">
    <property type="term" value="P:negative regulation of transcription by RNA polymerase II"/>
    <property type="evidence" value="ECO:0007669"/>
    <property type="project" value="TreeGrafter"/>
</dbReference>
<keyword evidence="15" id="KW-1185">Reference proteome</keyword>
<feature type="compositionally biased region" description="Polar residues" evidence="11">
    <location>
        <begin position="166"/>
        <end position="176"/>
    </location>
</feature>
<evidence type="ECO:0000259" key="12">
    <source>
        <dbReference type="PROSITE" id="PS50089"/>
    </source>
</evidence>
<evidence type="ECO:0000259" key="13">
    <source>
        <dbReference type="PROSITE" id="PS51061"/>
    </source>
</evidence>
<dbReference type="SUPFAM" id="SSF82708">
    <property type="entry name" value="R3H domain"/>
    <property type="match status" value="1"/>
</dbReference>
<dbReference type="InterPro" id="IPR036867">
    <property type="entry name" value="R3H_dom_sf"/>
</dbReference>
<evidence type="ECO:0000256" key="8">
    <source>
        <dbReference type="ARBA" id="ARBA00023163"/>
    </source>
</evidence>
<reference evidence="14 15" key="1">
    <citation type="journal article" date="2023" name="Insect Mol. Biol.">
        <title>Genome sequencing provides insights into the evolution of gene families encoding plant cell wall-degrading enzymes in longhorned beetles.</title>
        <authorList>
            <person name="Shin N.R."/>
            <person name="Okamura Y."/>
            <person name="Kirsch R."/>
            <person name="Pauchet Y."/>
        </authorList>
    </citation>
    <scope>NUCLEOTIDE SEQUENCE [LARGE SCALE GENOMIC DNA]</scope>
    <source>
        <strain evidence="14">EAD_L_NR</strain>
    </source>
</reference>
<dbReference type="CDD" id="cd02643">
    <property type="entry name" value="R3H_NF-X1"/>
    <property type="match status" value="1"/>
</dbReference>
<dbReference type="PANTHER" id="PTHR12360">
    <property type="entry name" value="NUCLEAR TRANSCRIPTION FACTOR, X-BOX BINDING 1 NFX1"/>
    <property type="match status" value="1"/>
</dbReference>
<evidence type="ECO:0000256" key="3">
    <source>
        <dbReference type="ARBA" id="ARBA00022723"/>
    </source>
</evidence>
<feature type="region of interest" description="Disordered" evidence="11">
    <location>
        <begin position="124"/>
        <end position="177"/>
    </location>
</feature>
<dbReference type="GO" id="GO:0005634">
    <property type="term" value="C:nucleus"/>
    <property type="evidence" value="ECO:0007669"/>
    <property type="project" value="UniProtKB-SubCell"/>
</dbReference>
<comment type="similarity">
    <text evidence="2">Belongs to the NFX1 family.</text>
</comment>
<dbReference type="Pfam" id="PF01422">
    <property type="entry name" value="zf-NF-X1"/>
    <property type="match status" value="9"/>
</dbReference>
<dbReference type="InterPro" id="IPR000967">
    <property type="entry name" value="Znf_NFX1"/>
</dbReference>
<evidence type="ECO:0000313" key="14">
    <source>
        <dbReference type="EMBL" id="KAJ8920654.1"/>
    </source>
</evidence>
<dbReference type="SMART" id="SM00393">
    <property type="entry name" value="R3H"/>
    <property type="match status" value="1"/>
</dbReference>
<dbReference type="InterPro" id="IPR034076">
    <property type="entry name" value="R3H_NF-X1"/>
</dbReference>
<dbReference type="Proteomes" id="UP001159042">
    <property type="component" value="Unassembled WGS sequence"/>
</dbReference>
<feature type="compositionally biased region" description="Polar residues" evidence="11">
    <location>
        <begin position="124"/>
        <end position="144"/>
    </location>
</feature>
<evidence type="ECO:0000256" key="9">
    <source>
        <dbReference type="ARBA" id="ARBA00023242"/>
    </source>
</evidence>
<evidence type="ECO:0008006" key="16">
    <source>
        <dbReference type="Google" id="ProtNLM"/>
    </source>
</evidence>
<dbReference type="SMART" id="SM00438">
    <property type="entry name" value="ZnF_NFX"/>
    <property type="match status" value="9"/>
</dbReference>
<keyword evidence="7" id="KW-0805">Transcription regulation</keyword>
<dbReference type="GO" id="GO:0000981">
    <property type="term" value="F:DNA-binding transcription factor activity, RNA polymerase II-specific"/>
    <property type="evidence" value="ECO:0007669"/>
    <property type="project" value="TreeGrafter"/>
</dbReference>
<dbReference type="PROSITE" id="PS50089">
    <property type="entry name" value="ZF_RING_2"/>
    <property type="match status" value="1"/>
</dbReference>
<gene>
    <name evidence="14" type="ORF">NQ315_004793</name>
</gene>
<sequence length="1111" mass="125274">MSFYNSHTNYLQFNSSLETHNQSIAASGSELSRTPRPSNQMDIQYSELQPTAQEFRPLSDATGFTSSGAIKKVPQNEKNQYKNTGKSRRNCYGSGRTFIGSKRECSNGNEGFYKNQQNTLQDTSVDMSNQKPSTQSVSLNSGNYDSCEFPSERKNLNQKPVYYGRSQDTPSKQYGNRNKYKENRNVAHPTSFDDTRYYENSSGNFKTGGKAYGKPYKTGIQNRHEKSNHYEKYVNRNSTYDKYGDKYNRSSMFSDNLGGGLSSNTDYFDKNSDYSVERNTGQFENGKFKVQRNDYSVNEFQTGFKPHVNKSSQYVDGKTKRDWKSTASFKHSKNSAAKYKKKMDAASQRERLEEMIKNRLLECLVCCEKIRHTDRVWSCTQCYHILHLLCVAAWAKSSKMENGWRCPACQNLCSEVPKCYKCYCGKTVDPKYEPGIIPHGCGEICLRKGRICEHKCTILCHPGPCPDCDVMVARSCGCGATQQTVKCCTDIELVCNSICNKTLNCGIHKCKSTCHPGNCNPCTETIIQECYCGKQGRKVTCSVEFSGKTQYICEDTCGKTLSCGNHKCEKTCHEGPCEPCARDVNLVDTCPCGKTPLEKIRNSCLDPIPCCDKICGRVLKCGQPSLPHKCREKCHEGECPKCPLTTVVRCRCGHMDKELPCQKLTTKADDARCEKKCTKKRTCGKHKCNQRCCIEIEHFCPLPCNHQLSCGQHRCERTCHSGRCPPCMETSFEELYCECGASVLFPPVPCGTKPPACSKPCSRQRPCGHNVNHMCHTGPCPPCTVLCKRSCYGNHEQRSAIPCHQESFSCGLPCGKPMPCGRHKCNKPCHEGKCPLPCKQPCNIERALCGHPCGRPCHDPPCPESSCKQNVPVTCLCGLQKSTRPCLEVSEEFRNIEMAKLKDKIGDISKDQTVDISDICKAKKPTVLKILECTEECRVLERNIRLAIGLQIRNPDLTQKLTPKYTDFMRQWAKRDPHFCQKVHDKLTELVQLAKQSKQKSRSYSFESMNRDKRHFIHEYCEHFGVESAAYDTEPNRNIVATAIKDKSWLPSMSLLEVIQRENGQRKVPGPSVLGKNTASKPEIVSLRLPSQIQRPNKNCGEFADYFDPPP</sequence>
<dbReference type="Gene3D" id="3.30.1370.50">
    <property type="entry name" value="R3H-like domain"/>
    <property type="match status" value="1"/>
</dbReference>
<name>A0AAV8W2X0_9CUCU</name>
<keyword evidence="4" id="KW-0677">Repeat</keyword>
<dbReference type="InterPro" id="IPR001374">
    <property type="entry name" value="R3H_dom"/>
</dbReference>
<keyword evidence="6" id="KW-0862">Zinc</keyword>
<dbReference type="PANTHER" id="PTHR12360:SF12">
    <property type="entry name" value="TRANSCRIPTIONAL REPRESSOR NF-X1"/>
    <property type="match status" value="1"/>
</dbReference>
<evidence type="ECO:0000256" key="2">
    <source>
        <dbReference type="ARBA" id="ARBA00007269"/>
    </source>
</evidence>
<proteinExistence type="inferred from homology"/>
<feature type="domain" description="R3H" evidence="13">
    <location>
        <begin position="980"/>
        <end position="1045"/>
    </location>
</feature>
<dbReference type="PROSITE" id="PS51061">
    <property type="entry name" value="R3H"/>
    <property type="match status" value="1"/>
</dbReference>
<evidence type="ECO:0000256" key="5">
    <source>
        <dbReference type="ARBA" id="ARBA00022771"/>
    </source>
</evidence>
<dbReference type="GO" id="GO:0000977">
    <property type="term" value="F:RNA polymerase II transcription regulatory region sequence-specific DNA binding"/>
    <property type="evidence" value="ECO:0007669"/>
    <property type="project" value="TreeGrafter"/>
</dbReference>
<dbReference type="CDD" id="cd06008">
    <property type="entry name" value="NF-X1-zinc-finger"/>
    <property type="match status" value="8"/>
</dbReference>
<evidence type="ECO:0000256" key="11">
    <source>
        <dbReference type="SAM" id="MobiDB-lite"/>
    </source>
</evidence>
<dbReference type="SUPFAM" id="SSF57850">
    <property type="entry name" value="RING/U-box"/>
    <property type="match status" value="1"/>
</dbReference>
<evidence type="ECO:0000256" key="6">
    <source>
        <dbReference type="ARBA" id="ARBA00022833"/>
    </source>
</evidence>
<dbReference type="InterPro" id="IPR034078">
    <property type="entry name" value="NFX1_fam"/>
</dbReference>
<evidence type="ECO:0000256" key="7">
    <source>
        <dbReference type="ARBA" id="ARBA00023015"/>
    </source>
</evidence>
<protein>
    <recommendedName>
        <fullName evidence="16">Protein shuttle craft</fullName>
    </recommendedName>
</protein>
<dbReference type="GO" id="GO:0008270">
    <property type="term" value="F:zinc ion binding"/>
    <property type="evidence" value="ECO:0007669"/>
    <property type="project" value="UniProtKB-KW"/>
</dbReference>
<dbReference type="AlphaFoldDB" id="A0AAV8W2X0"/>
<keyword evidence="3" id="KW-0479">Metal-binding</keyword>
<comment type="caution">
    <text evidence="14">The sequence shown here is derived from an EMBL/GenBank/DDBJ whole genome shotgun (WGS) entry which is preliminary data.</text>
</comment>